<feature type="transmembrane region" description="Helical" evidence="7">
    <location>
        <begin position="221"/>
        <end position="240"/>
    </location>
</feature>
<dbReference type="GO" id="GO:0015293">
    <property type="term" value="F:symporter activity"/>
    <property type="evidence" value="ECO:0007669"/>
    <property type="project" value="UniProtKB-KW"/>
</dbReference>
<feature type="domain" description="Major facilitator superfamily (MFS) profile" evidence="8">
    <location>
        <begin position="26"/>
        <end position="473"/>
    </location>
</feature>
<keyword evidence="3 7" id="KW-0812">Transmembrane</keyword>
<sequence>MSTQEQPQEHATGSWLHPKNVPARVVLGLLSFTGFLTNYMLRVNLNIAIVSMTGGGNATDSNGTIIREADCRVNLSTSAFDADTTRAPSAAEFDWDNYKQGLIHGSFYWGYVLSMVPGGMLADRYGAKLIYGGSNLVCSLMAFFVPPAARWSLNALLFVRFSQGFAAGATWPAMNVMASRWIPPNERSKFVATYMGNAVGVALTFPLCGILIEAFGWEWAFHVPAFICLLWCVAWWYCVFDSPAQHPRISRQELNYLEQHVVISKRKLRVPVGEILNSTPFWAMLVANLGSMWAFMTVTTYGPTYFKMVYDINVKQNGFLSGLPNISRFTGSLFFSWLFDKLISLKHCSITSARKVANAISQLIPSILFMLMGAVGCNYKTEVIVLTAANLLGGACSSGSIVNSVDLAPNFSGSIMGFMSLASMSSGFLVPMFVGYMIEKDQSMESWATVFQITAALGFASTIIFSIFGTGKVQPWNEPRRNKEGIDNNVEEELKAVELLKDEHK</sequence>
<feature type="transmembrane region" description="Helical" evidence="7">
    <location>
        <begin position="102"/>
        <end position="122"/>
    </location>
</feature>
<evidence type="ECO:0000313" key="10">
    <source>
        <dbReference type="Proteomes" id="UP000494165"/>
    </source>
</evidence>
<feature type="transmembrane region" description="Helical" evidence="7">
    <location>
        <begin position="318"/>
        <end position="339"/>
    </location>
</feature>
<evidence type="ECO:0000313" key="9">
    <source>
        <dbReference type="EMBL" id="CAB3382641.1"/>
    </source>
</evidence>
<accession>A0A8S1DG89</accession>
<evidence type="ECO:0000256" key="6">
    <source>
        <dbReference type="ARBA" id="ARBA00023136"/>
    </source>
</evidence>
<dbReference type="InterPro" id="IPR020846">
    <property type="entry name" value="MFS_dom"/>
</dbReference>
<dbReference type="PANTHER" id="PTHR11662:SF399">
    <property type="entry name" value="FI19708P1-RELATED"/>
    <property type="match status" value="1"/>
</dbReference>
<feature type="transmembrane region" description="Helical" evidence="7">
    <location>
        <begin position="450"/>
        <end position="471"/>
    </location>
</feature>
<keyword evidence="2" id="KW-0813">Transport</keyword>
<dbReference type="CDD" id="cd17318">
    <property type="entry name" value="MFS_SLC17"/>
    <property type="match status" value="1"/>
</dbReference>
<name>A0A8S1DG89_9INSE</name>
<dbReference type="AlphaFoldDB" id="A0A8S1DG89"/>
<dbReference type="GO" id="GO:0006820">
    <property type="term" value="P:monoatomic anion transport"/>
    <property type="evidence" value="ECO:0007669"/>
    <property type="project" value="TreeGrafter"/>
</dbReference>
<comment type="caution">
    <text evidence="9">The sequence shown here is derived from an EMBL/GenBank/DDBJ whole genome shotgun (WGS) entry which is preliminary data.</text>
</comment>
<organism evidence="9 10">
    <name type="scientific">Cloeon dipterum</name>
    <dbReference type="NCBI Taxonomy" id="197152"/>
    <lineage>
        <taxon>Eukaryota</taxon>
        <taxon>Metazoa</taxon>
        <taxon>Ecdysozoa</taxon>
        <taxon>Arthropoda</taxon>
        <taxon>Hexapoda</taxon>
        <taxon>Insecta</taxon>
        <taxon>Pterygota</taxon>
        <taxon>Palaeoptera</taxon>
        <taxon>Ephemeroptera</taxon>
        <taxon>Pisciforma</taxon>
        <taxon>Baetidae</taxon>
        <taxon>Cloeon</taxon>
    </lineage>
</organism>
<evidence type="ECO:0000256" key="1">
    <source>
        <dbReference type="ARBA" id="ARBA00004141"/>
    </source>
</evidence>
<keyword evidence="5 7" id="KW-1133">Transmembrane helix</keyword>
<feature type="transmembrane region" description="Helical" evidence="7">
    <location>
        <begin position="415"/>
        <end position="438"/>
    </location>
</feature>
<feature type="transmembrane region" description="Helical" evidence="7">
    <location>
        <begin position="383"/>
        <end position="403"/>
    </location>
</feature>
<proteinExistence type="predicted"/>
<dbReference type="InterPro" id="IPR036259">
    <property type="entry name" value="MFS_trans_sf"/>
</dbReference>
<dbReference type="PROSITE" id="PS50850">
    <property type="entry name" value="MFS"/>
    <property type="match status" value="1"/>
</dbReference>
<dbReference type="Gene3D" id="1.20.1250.20">
    <property type="entry name" value="MFS general substrate transporter like domains"/>
    <property type="match status" value="2"/>
</dbReference>
<evidence type="ECO:0000259" key="8">
    <source>
        <dbReference type="PROSITE" id="PS50850"/>
    </source>
</evidence>
<dbReference type="Proteomes" id="UP000494165">
    <property type="component" value="Unassembled WGS sequence"/>
</dbReference>
<keyword evidence="4" id="KW-0769">Symport</keyword>
<evidence type="ECO:0000256" key="7">
    <source>
        <dbReference type="SAM" id="Phobius"/>
    </source>
</evidence>
<comment type="subcellular location">
    <subcellularLocation>
        <location evidence="1">Membrane</location>
        <topology evidence="1">Multi-pass membrane protein</topology>
    </subcellularLocation>
</comment>
<feature type="transmembrane region" description="Helical" evidence="7">
    <location>
        <begin position="359"/>
        <end position="377"/>
    </location>
</feature>
<feature type="transmembrane region" description="Helical" evidence="7">
    <location>
        <begin position="21"/>
        <end position="41"/>
    </location>
</feature>
<evidence type="ECO:0000256" key="4">
    <source>
        <dbReference type="ARBA" id="ARBA00022847"/>
    </source>
</evidence>
<reference evidence="9 10" key="1">
    <citation type="submission" date="2020-04" db="EMBL/GenBank/DDBJ databases">
        <authorList>
            <person name="Alioto T."/>
            <person name="Alioto T."/>
            <person name="Gomez Garrido J."/>
        </authorList>
    </citation>
    <scope>NUCLEOTIDE SEQUENCE [LARGE SCALE GENOMIC DNA]</scope>
</reference>
<evidence type="ECO:0000256" key="5">
    <source>
        <dbReference type="ARBA" id="ARBA00022989"/>
    </source>
</evidence>
<evidence type="ECO:0000256" key="2">
    <source>
        <dbReference type="ARBA" id="ARBA00022448"/>
    </source>
</evidence>
<gene>
    <name evidence="9" type="ORF">CLODIP_2_CD06230</name>
</gene>
<dbReference type="Pfam" id="PF07690">
    <property type="entry name" value="MFS_1"/>
    <property type="match status" value="1"/>
</dbReference>
<dbReference type="OrthoDB" id="2985014at2759"/>
<dbReference type="SUPFAM" id="SSF103473">
    <property type="entry name" value="MFS general substrate transporter"/>
    <property type="match status" value="1"/>
</dbReference>
<dbReference type="FunFam" id="1.20.1250.20:FF:000003">
    <property type="entry name" value="Solute carrier family 17 member 3"/>
    <property type="match status" value="1"/>
</dbReference>
<dbReference type="InterPro" id="IPR011701">
    <property type="entry name" value="MFS"/>
</dbReference>
<dbReference type="GO" id="GO:0016020">
    <property type="term" value="C:membrane"/>
    <property type="evidence" value="ECO:0007669"/>
    <property type="project" value="UniProtKB-SubCell"/>
</dbReference>
<dbReference type="EMBL" id="CADEPI010000278">
    <property type="protein sequence ID" value="CAB3382641.1"/>
    <property type="molecule type" value="Genomic_DNA"/>
</dbReference>
<feature type="transmembrane region" description="Helical" evidence="7">
    <location>
        <begin position="129"/>
        <end position="149"/>
    </location>
</feature>
<evidence type="ECO:0000256" key="3">
    <source>
        <dbReference type="ARBA" id="ARBA00022692"/>
    </source>
</evidence>
<feature type="transmembrane region" description="Helical" evidence="7">
    <location>
        <begin position="275"/>
        <end position="298"/>
    </location>
</feature>
<dbReference type="InterPro" id="IPR050382">
    <property type="entry name" value="MFS_Na/Anion_cotransporter"/>
</dbReference>
<protein>
    <recommendedName>
        <fullName evidence="8">Major facilitator superfamily (MFS) profile domain-containing protein</fullName>
    </recommendedName>
</protein>
<dbReference type="PANTHER" id="PTHR11662">
    <property type="entry name" value="SOLUTE CARRIER FAMILY 17"/>
    <property type="match status" value="1"/>
</dbReference>
<keyword evidence="10" id="KW-1185">Reference proteome</keyword>
<feature type="transmembrane region" description="Helical" evidence="7">
    <location>
        <begin position="190"/>
        <end position="215"/>
    </location>
</feature>
<keyword evidence="6 7" id="KW-0472">Membrane</keyword>